<evidence type="ECO:0000313" key="1">
    <source>
        <dbReference type="EMBL" id="GIM81419.1"/>
    </source>
</evidence>
<reference evidence="1 4" key="2">
    <citation type="submission" date="2021-03" db="EMBL/GenBank/DDBJ databases">
        <title>Whole genome shotgun sequence of Salinispora arenicola NBRC 105043.</title>
        <authorList>
            <person name="Komaki H."/>
            <person name="Tamura T."/>
        </authorList>
    </citation>
    <scope>NUCLEOTIDE SEQUENCE [LARGE SCALE GENOMIC DNA]</scope>
    <source>
        <strain evidence="1 4">NBRC 105043</strain>
    </source>
</reference>
<organism evidence="2 3">
    <name type="scientific">Salinispora arenicola</name>
    <dbReference type="NCBI Taxonomy" id="168697"/>
    <lineage>
        <taxon>Bacteria</taxon>
        <taxon>Bacillati</taxon>
        <taxon>Actinomycetota</taxon>
        <taxon>Actinomycetes</taxon>
        <taxon>Micromonosporales</taxon>
        <taxon>Micromonosporaceae</taxon>
        <taxon>Salinispora</taxon>
    </lineage>
</organism>
<evidence type="ECO:0000313" key="2">
    <source>
        <dbReference type="EMBL" id="TQL39620.1"/>
    </source>
</evidence>
<dbReference type="AlphaFoldDB" id="A0A542XUV2"/>
<gene>
    <name evidence="2" type="ORF">FB564_4887</name>
    <name evidence="1" type="ORF">Sar04_02070</name>
</gene>
<keyword evidence="4" id="KW-1185">Reference proteome</keyword>
<comment type="caution">
    <text evidence="2">The sequence shown here is derived from an EMBL/GenBank/DDBJ whole genome shotgun (WGS) entry which is preliminary data.</text>
</comment>
<dbReference type="EMBL" id="BOQM01000001">
    <property type="protein sequence ID" value="GIM81419.1"/>
    <property type="molecule type" value="Genomic_DNA"/>
</dbReference>
<evidence type="ECO:0000313" key="3">
    <source>
        <dbReference type="Proteomes" id="UP000315983"/>
    </source>
</evidence>
<dbReference type="Proteomes" id="UP000315983">
    <property type="component" value="Unassembled WGS sequence"/>
</dbReference>
<evidence type="ECO:0000313" key="4">
    <source>
        <dbReference type="Proteomes" id="UP000677457"/>
    </source>
</evidence>
<reference evidence="2 3" key="1">
    <citation type="submission" date="2019-06" db="EMBL/GenBank/DDBJ databases">
        <title>Sequencing the genomes of 1000 actinobacteria strains.</title>
        <authorList>
            <person name="Klenk H.-P."/>
        </authorList>
    </citation>
    <scope>NUCLEOTIDE SEQUENCE [LARGE SCALE GENOMIC DNA]</scope>
    <source>
        <strain evidence="2 3">DSM 44819</strain>
    </source>
</reference>
<sequence>MSVGPARRVLAPGRTFVLRSRPVTSRSVPTHLGGEGTIQAQDRFSTSARILTNSDFALLADVENITIIPTLP</sequence>
<name>A0A542XUV2_SALAC</name>
<protein>
    <submittedName>
        <fullName evidence="2">Uncharacterized protein</fullName>
    </submittedName>
</protein>
<dbReference type="Proteomes" id="UP000677457">
    <property type="component" value="Unassembled WGS sequence"/>
</dbReference>
<accession>A0A542XUV2</accession>
<proteinExistence type="predicted"/>
<dbReference type="EMBL" id="VFOL01000001">
    <property type="protein sequence ID" value="TQL39620.1"/>
    <property type="molecule type" value="Genomic_DNA"/>
</dbReference>